<reference evidence="2" key="1">
    <citation type="submission" date="2019-11" db="EMBL/GenBank/DDBJ databases">
        <authorList>
            <person name="Liu Y."/>
            <person name="Hou J."/>
            <person name="Li T.-Q."/>
            <person name="Guan C.-H."/>
            <person name="Wu X."/>
            <person name="Wu H.-Z."/>
            <person name="Ling F."/>
            <person name="Zhang R."/>
            <person name="Shi X.-G."/>
            <person name="Ren J.-P."/>
            <person name="Chen E.-F."/>
            <person name="Sun J.-M."/>
        </authorList>
    </citation>
    <scope>NUCLEOTIDE SEQUENCE</scope>
    <source>
        <strain evidence="2">Adult_tree_wgs_1</strain>
        <tissue evidence="2">Leaves</tissue>
    </source>
</reference>
<keyword evidence="1" id="KW-0472">Membrane</keyword>
<organism evidence="2 3">
    <name type="scientific">Rhododendron simsii</name>
    <name type="common">Sims's rhododendron</name>
    <dbReference type="NCBI Taxonomy" id="118357"/>
    <lineage>
        <taxon>Eukaryota</taxon>
        <taxon>Viridiplantae</taxon>
        <taxon>Streptophyta</taxon>
        <taxon>Embryophyta</taxon>
        <taxon>Tracheophyta</taxon>
        <taxon>Spermatophyta</taxon>
        <taxon>Magnoliopsida</taxon>
        <taxon>eudicotyledons</taxon>
        <taxon>Gunneridae</taxon>
        <taxon>Pentapetalae</taxon>
        <taxon>asterids</taxon>
        <taxon>Ericales</taxon>
        <taxon>Ericaceae</taxon>
        <taxon>Ericoideae</taxon>
        <taxon>Rhodoreae</taxon>
        <taxon>Rhododendron</taxon>
    </lineage>
</organism>
<evidence type="ECO:0000313" key="3">
    <source>
        <dbReference type="Proteomes" id="UP000626092"/>
    </source>
</evidence>
<sequence>MQDRLFLLSILRIVMFLNGNVLQLRFGNSIVMWLFTCRLSTFAAFGIIYGSVFNRACRGGTGTSNAVSFHTHSFVDYSLVFLEADISNCHKIKEILSKVGLVSRDTVIFQKSEIMFSPNLEGDLKESI</sequence>
<dbReference type="EMBL" id="WJXA01000012">
    <property type="protein sequence ID" value="KAF7123390.1"/>
    <property type="molecule type" value="Genomic_DNA"/>
</dbReference>
<evidence type="ECO:0000313" key="2">
    <source>
        <dbReference type="EMBL" id="KAF7123390.1"/>
    </source>
</evidence>
<accession>A0A834G5H0</accession>
<evidence type="ECO:0000256" key="1">
    <source>
        <dbReference type="SAM" id="Phobius"/>
    </source>
</evidence>
<gene>
    <name evidence="2" type="ORF">RHSIM_Rhsim12G0012400</name>
</gene>
<keyword evidence="1" id="KW-1133">Transmembrane helix</keyword>
<dbReference type="Proteomes" id="UP000626092">
    <property type="component" value="Unassembled WGS sequence"/>
</dbReference>
<feature type="transmembrane region" description="Helical" evidence="1">
    <location>
        <begin position="30"/>
        <end position="49"/>
    </location>
</feature>
<comment type="caution">
    <text evidence="2">The sequence shown here is derived from an EMBL/GenBank/DDBJ whole genome shotgun (WGS) entry which is preliminary data.</text>
</comment>
<proteinExistence type="predicted"/>
<keyword evidence="1" id="KW-0812">Transmembrane</keyword>
<dbReference type="AlphaFoldDB" id="A0A834G5H0"/>
<keyword evidence="3" id="KW-1185">Reference proteome</keyword>
<protein>
    <submittedName>
        <fullName evidence="2">Uncharacterized protein</fullName>
    </submittedName>
</protein>
<name>A0A834G5H0_RHOSS</name>
<feature type="transmembrane region" description="Helical" evidence="1">
    <location>
        <begin position="5"/>
        <end position="24"/>
    </location>
</feature>